<dbReference type="EMBL" id="BAFH01000003">
    <property type="protein sequence ID" value="GAB63062.1"/>
    <property type="molecule type" value="Genomic_DNA"/>
</dbReference>
<organism evidence="8 9">
    <name type="scientific">Candidatus Jettenia caeni</name>
    <dbReference type="NCBI Taxonomy" id="247490"/>
    <lineage>
        <taxon>Bacteria</taxon>
        <taxon>Pseudomonadati</taxon>
        <taxon>Planctomycetota</taxon>
        <taxon>Candidatus Brocadiia</taxon>
        <taxon>Candidatus Brocadiales</taxon>
        <taxon>Candidatus Brocadiaceae</taxon>
        <taxon>Candidatus Jettenia</taxon>
    </lineage>
</organism>
<evidence type="ECO:0000259" key="7">
    <source>
        <dbReference type="Pfam" id="PF02085"/>
    </source>
</evidence>
<dbReference type="Pfam" id="PF02085">
    <property type="entry name" value="Cytochrom_CIII"/>
    <property type="match status" value="1"/>
</dbReference>
<evidence type="ECO:0000256" key="2">
    <source>
        <dbReference type="ARBA" id="ARBA00022617"/>
    </source>
</evidence>
<keyword evidence="4" id="KW-0249">Electron transport</keyword>
<sequence>MKKTITVVLLTTMVIIILIWAVGLRFPTHIYSPDDLHKDHQGIQDCRQCHIPFKGAASGLCMTSDCHTIDRLSQLSNKLLSDLHISYARQDCLHCHTEHKGIAGKITKPFDHKTIDVSILHECFACHTVDYQKAHPGKYNTDCNMCHISTTGWKIISFNHNTILGKTACTTCHSMPKDEKHKKFPETCETCHTTKNWREILFNHDALDSMQVCIECHKKPSDNLHATISEDCRVCHSTKKWKPANFDHDTYFPLTGDHCVSCNICHQSGNYQQYTCLNCHEHNTSHIRHEHEEHGIYDYGNCLRCHKMTVDGKSYGNPAAEAYDDEGDEGEDD</sequence>
<keyword evidence="3" id="KW-0479">Metal-binding</keyword>
<keyword evidence="6" id="KW-0812">Transmembrane</keyword>
<evidence type="ECO:0000313" key="8">
    <source>
        <dbReference type="EMBL" id="GAB63062.1"/>
    </source>
</evidence>
<dbReference type="eggNOG" id="COG3005">
    <property type="taxonomic scope" value="Bacteria"/>
</dbReference>
<dbReference type="GO" id="GO:0046872">
    <property type="term" value="F:metal ion binding"/>
    <property type="evidence" value="ECO:0007669"/>
    <property type="project" value="UniProtKB-KW"/>
</dbReference>
<evidence type="ECO:0000256" key="1">
    <source>
        <dbReference type="ARBA" id="ARBA00022448"/>
    </source>
</evidence>
<evidence type="ECO:0000256" key="3">
    <source>
        <dbReference type="ARBA" id="ARBA00022723"/>
    </source>
</evidence>
<dbReference type="Gene3D" id="3.90.10.10">
    <property type="entry name" value="Cytochrome C3"/>
    <property type="match status" value="3"/>
</dbReference>
<keyword evidence="6" id="KW-0472">Membrane</keyword>
<proteinExistence type="predicted"/>
<keyword evidence="6" id="KW-1133">Transmembrane helix</keyword>
<dbReference type="InterPro" id="IPR020942">
    <property type="entry name" value="Cyt_c_III_dom"/>
</dbReference>
<feature type="transmembrane region" description="Helical" evidence="6">
    <location>
        <begin position="7"/>
        <end position="26"/>
    </location>
</feature>
<keyword evidence="5" id="KW-0408">Iron</keyword>
<protein>
    <submittedName>
        <fullName evidence="8">Putative heme protein</fullName>
    </submittedName>
</protein>
<name>I3IMW7_9BACT</name>
<evidence type="ECO:0000256" key="6">
    <source>
        <dbReference type="SAM" id="Phobius"/>
    </source>
</evidence>
<accession>I3IMW7</accession>
<dbReference type="SUPFAM" id="SSF48695">
    <property type="entry name" value="Multiheme cytochromes"/>
    <property type="match status" value="2"/>
</dbReference>
<dbReference type="Proteomes" id="UP000002985">
    <property type="component" value="Unassembled WGS sequence"/>
</dbReference>
<dbReference type="GO" id="GO:0009055">
    <property type="term" value="F:electron transfer activity"/>
    <property type="evidence" value="ECO:0007669"/>
    <property type="project" value="InterPro"/>
</dbReference>
<dbReference type="OrthoDB" id="9814800at2"/>
<keyword evidence="9" id="KW-1185">Reference proteome</keyword>
<reference evidence="8 9" key="1">
    <citation type="journal article" date="2012" name="FEBS Lett.">
        <title>Anammox organism KSU-1 expresses a NirK-type copper-containing nitrite reductase instead of a NirS-type with cytochrome cd1.</title>
        <authorList>
            <person name="Hira D."/>
            <person name="Toh H."/>
            <person name="Migita C.T."/>
            <person name="Okubo H."/>
            <person name="Nishiyama T."/>
            <person name="Hattori M."/>
            <person name="Furukawa K."/>
            <person name="Fujii T."/>
        </authorList>
    </citation>
    <scope>NUCLEOTIDE SEQUENCE [LARGE SCALE GENOMIC DNA]</scope>
</reference>
<feature type="domain" description="Class III cytochrome C" evidence="7">
    <location>
        <begin position="37"/>
        <end position="101"/>
    </location>
</feature>
<dbReference type="AlphaFoldDB" id="I3IMW7"/>
<evidence type="ECO:0000256" key="5">
    <source>
        <dbReference type="ARBA" id="ARBA00023004"/>
    </source>
</evidence>
<dbReference type="GO" id="GO:0020037">
    <property type="term" value="F:heme binding"/>
    <property type="evidence" value="ECO:0007669"/>
    <property type="project" value="InterPro"/>
</dbReference>
<comment type="caution">
    <text evidence="8">The sequence shown here is derived from an EMBL/GenBank/DDBJ whole genome shotgun (WGS) entry which is preliminary data.</text>
</comment>
<keyword evidence="1" id="KW-0813">Transport</keyword>
<evidence type="ECO:0000256" key="4">
    <source>
        <dbReference type="ARBA" id="ARBA00022982"/>
    </source>
</evidence>
<dbReference type="InterPro" id="IPR036280">
    <property type="entry name" value="Multihaem_cyt_sf"/>
</dbReference>
<dbReference type="STRING" id="247490.KSU1_C1466"/>
<keyword evidence="2" id="KW-0349">Heme</keyword>
<evidence type="ECO:0000313" key="9">
    <source>
        <dbReference type="Proteomes" id="UP000002985"/>
    </source>
</evidence>
<gene>
    <name evidence="8" type="ORF">KSU1_C1466</name>
</gene>